<dbReference type="NCBIfam" id="TIGR01947">
    <property type="entry name" value="rnfG"/>
    <property type="match status" value="1"/>
</dbReference>
<comment type="caution">
    <text evidence="8">The sequence shown here is derived from an EMBL/GenBank/DDBJ whole genome shotgun (WGS) entry which is preliminary data.</text>
</comment>
<accession>A0A4R1F7V3</accession>
<comment type="subunit">
    <text evidence="6">The complex is composed of six subunits: RnfA, RnfB, RnfC, RnfD, RnfE and RnfG.</text>
</comment>
<keyword evidence="6" id="KW-0472">Membrane</keyword>
<evidence type="ECO:0000256" key="1">
    <source>
        <dbReference type="ARBA" id="ARBA00022448"/>
    </source>
</evidence>
<keyword evidence="6" id="KW-0812">Transmembrane</keyword>
<dbReference type="GO" id="GO:0010181">
    <property type="term" value="F:FMN binding"/>
    <property type="evidence" value="ECO:0007669"/>
    <property type="project" value="InterPro"/>
</dbReference>
<dbReference type="AlphaFoldDB" id="A0A4R1F7V3"/>
<keyword evidence="1 6" id="KW-0813">Transport</keyword>
<keyword evidence="6" id="KW-1133">Transmembrane helix</keyword>
<dbReference type="RefSeq" id="WP_207906991.1">
    <property type="nucleotide sequence ID" value="NZ_BAAAFU010000004.1"/>
</dbReference>
<evidence type="ECO:0000259" key="7">
    <source>
        <dbReference type="SMART" id="SM00900"/>
    </source>
</evidence>
<evidence type="ECO:0000313" key="8">
    <source>
        <dbReference type="EMBL" id="TCJ86771.1"/>
    </source>
</evidence>
<organism evidence="8 9">
    <name type="scientific">Cocleimonas flava</name>
    <dbReference type="NCBI Taxonomy" id="634765"/>
    <lineage>
        <taxon>Bacteria</taxon>
        <taxon>Pseudomonadati</taxon>
        <taxon>Pseudomonadota</taxon>
        <taxon>Gammaproteobacteria</taxon>
        <taxon>Thiotrichales</taxon>
        <taxon>Thiotrichaceae</taxon>
        <taxon>Cocleimonas</taxon>
    </lineage>
</organism>
<evidence type="ECO:0000256" key="2">
    <source>
        <dbReference type="ARBA" id="ARBA00022553"/>
    </source>
</evidence>
<keyword evidence="4 6" id="KW-0288">FMN</keyword>
<dbReference type="HAMAP" id="MF_00479">
    <property type="entry name" value="RsxG_RnfG"/>
    <property type="match status" value="1"/>
</dbReference>
<dbReference type="PANTHER" id="PTHR36118:SF1">
    <property type="entry name" value="ION-TRANSLOCATING OXIDOREDUCTASE COMPLEX SUBUNIT G"/>
    <property type="match status" value="1"/>
</dbReference>
<keyword evidence="5 6" id="KW-0249">Electron transport</keyword>
<dbReference type="Proteomes" id="UP000294887">
    <property type="component" value="Unassembled WGS sequence"/>
</dbReference>
<dbReference type="NCBIfam" id="NF002519">
    <property type="entry name" value="PRK01908.1"/>
    <property type="match status" value="1"/>
</dbReference>
<evidence type="ECO:0000313" key="9">
    <source>
        <dbReference type="Proteomes" id="UP000294887"/>
    </source>
</evidence>
<comment type="function">
    <text evidence="6">Part of a membrane-bound complex that couples electron transfer with translocation of ions across the membrane.</text>
</comment>
<keyword evidence="6" id="KW-1003">Cell membrane</keyword>
<protein>
    <recommendedName>
        <fullName evidence="6">Ion-translocating oxidoreductase complex subunit G</fullName>
        <ecNumber evidence="6">7.-.-.-</ecNumber>
    </recommendedName>
    <alternativeName>
        <fullName evidence="6">Rnf electron transport complex subunit G</fullName>
    </alternativeName>
</protein>
<comment type="subcellular location">
    <subcellularLocation>
        <location evidence="6">Cell inner membrane</location>
        <topology evidence="6">Single-pass membrane protein</topology>
    </subcellularLocation>
</comment>
<keyword evidence="6" id="KW-0997">Cell inner membrane</keyword>
<comment type="similarity">
    <text evidence="6">Belongs to the RnfG family.</text>
</comment>
<evidence type="ECO:0000256" key="5">
    <source>
        <dbReference type="ARBA" id="ARBA00022982"/>
    </source>
</evidence>
<evidence type="ECO:0000256" key="3">
    <source>
        <dbReference type="ARBA" id="ARBA00022630"/>
    </source>
</evidence>
<dbReference type="EC" id="7.-.-.-" evidence="6"/>
<reference evidence="8 9" key="1">
    <citation type="submission" date="2019-03" db="EMBL/GenBank/DDBJ databases">
        <title>Genomic Encyclopedia of Type Strains, Phase IV (KMG-IV): sequencing the most valuable type-strain genomes for metagenomic binning, comparative biology and taxonomic classification.</title>
        <authorList>
            <person name="Goeker M."/>
        </authorList>
    </citation>
    <scope>NUCLEOTIDE SEQUENCE [LARGE SCALE GENOMIC DNA]</scope>
    <source>
        <strain evidence="8 9">DSM 24830</strain>
    </source>
</reference>
<feature type="domain" description="FMN-binding" evidence="7">
    <location>
        <begin position="103"/>
        <end position="196"/>
    </location>
</feature>
<keyword evidence="3 6" id="KW-0285">Flavoprotein</keyword>
<dbReference type="GO" id="GO:0005886">
    <property type="term" value="C:plasma membrane"/>
    <property type="evidence" value="ECO:0007669"/>
    <property type="project" value="UniProtKB-SubCell"/>
</dbReference>
<name>A0A4R1F7V3_9GAMM</name>
<evidence type="ECO:0000256" key="6">
    <source>
        <dbReference type="HAMAP-Rule" id="MF_00479"/>
    </source>
</evidence>
<comment type="cofactor">
    <cofactor evidence="6">
        <name>FMN</name>
        <dbReference type="ChEBI" id="CHEBI:58210"/>
    </cofactor>
</comment>
<dbReference type="PIRSF" id="PIRSF006091">
    <property type="entry name" value="E_trnsport_RnfG"/>
    <property type="match status" value="1"/>
</dbReference>
<evidence type="ECO:0000256" key="4">
    <source>
        <dbReference type="ARBA" id="ARBA00022643"/>
    </source>
</evidence>
<sequence length="224" mass="24637">MKQHFEAMKKAGASLALFAFISVVLVSTTNSLTKHKIEENQAKMLLKALNQIAPNNSYDNDLANSKIIIDPAENGFIRETPVYLATLKGKPVTAIFEVTTLKGYSGAITFLLGINVDDKSVDGLRVVSHHETPGLGDKMEIRKSDWVLGFDGKSLGNPDIEQWHVKKDGGDFDQFTGATITPRAIVNATRSTLLYAQENMDRIFMTHLNSVPNSNKQSKTKGTQ</sequence>
<proteinExistence type="inferred from homology"/>
<dbReference type="InterPro" id="IPR010209">
    <property type="entry name" value="Ion_transpt_RnfG/RsxG"/>
</dbReference>
<dbReference type="Pfam" id="PF04205">
    <property type="entry name" value="FMN_bind"/>
    <property type="match status" value="1"/>
</dbReference>
<dbReference type="GO" id="GO:0009055">
    <property type="term" value="F:electron transfer activity"/>
    <property type="evidence" value="ECO:0007669"/>
    <property type="project" value="InterPro"/>
</dbReference>
<dbReference type="InterPro" id="IPR007329">
    <property type="entry name" value="FMN-bd"/>
</dbReference>
<keyword evidence="9" id="KW-1185">Reference proteome</keyword>
<keyword evidence="6" id="KW-1278">Translocase</keyword>
<dbReference type="EMBL" id="SMFQ01000003">
    <property type="protein sequence ID" value="TCJ86771.1"/>
    <property type="molecule type" value="Genomic_DNA"/>
</dbReference>
<dbReference type="PANTHER" id="PTHR36118">
    <property type="entry name" value="ION-TRANSLOCATING OXIDOREDUCTASE COMPLEX SUBUNIT G"/>
    <property type="match status" value="1"/>
</dbReference>
<feature type="modified residue" description="FMN phosphoryl threonine" evidence="6">
    <location>
        <position position="179"/>
    </location>
</feature>
<dbReference type="SMART" id="SM00900">
    <property type="entry name" value="FMN_bind"/>
    <property type="match status" value="1"/>
</dbReference>
<gene>
    <name evidence="6" type="primary">rnfG</name>
    <name evidence="8" type="ORF">EV695_1265</name>
</gene>
<dbReference type="GO" id="GO:0022900">
    <property type="term" value="P:electron transport chain"/>
    <property type="evidence" value="ECO:0007669"/>
    <property type="project" value="UniProtKB-UniRule"/>
</dbReference>
<keyword evidence="2 6" id="KW-0597">Phosphoprotein</keyword>